<keyword evidence="3" id="KW-1185">Reference proteome</keyword>
<reference evidence="3" key="1">
    <citation type="journal article" date="2011" name="Proc. Natl. Acad. Sci. U.S.A.">
        <title>Obligate biotrophy features unraveled by the genomic analysis of rust fungi.</title>
        <authorList>
            <person name="Duplessis S."/>
            <person name="Cuomo C.A."/>
            <person name="Lin Y.-C."/>
            <person name="Aerts A."/>
            <person name="Tisserant E."/>
            <person name="Veneault-Fourrey C."/>
            <person name="Joly D.L."/>
            <person name="Hacquard S."/>
            <person name="Amselem J."/>
            <person name="Cantarel B.L."/>
            <person name="Chiu R."/>
            <person name="Coutinho P.M."/>
            <person name="Feau N."/>
            <person name="Field M."/>
            <person name="Frey P."/>
            <person name="Gelhaye E."/>
            <person name="Goldberg J."/>
            <person name="Grabherr M.G."/>
            <person name="Kodira C.D."/>
            <person name="Kohler A."/>
            <person name="Kuees U."/>
            <person name="Lindquist E.A."/>
            <person name="Lucas S.M."/>
            <person name="Mago R."/>
            <person name="Mauceli E."/>
            <person name="Morin E."/>
            <person name="Murat C."/>
            <person name="Pangilinan J.L."/>
            <person name="Park R."/>
            <person name="Pearson M."/>
            <person name="Quesneville H."/>
            <person name="Rouhier N."/>
            <person name="Sakthikumar S."/>
            <person name="Salamov A.A."/>
            <person name="Schmutz J."/>
            <person name="Selles B."/>
            <person name="Shapiro H."/>
            <person name="Tanguay P."/>
            <person name="Tuskan G.A."/>
            <person name="Henrissat B."/>
            <person name="Van de Peer Y."/>
            <person name="Rouze P."/>
            <person name="Ellis J.G."/>
            <person name="Dodds P.N."/>
            <person name="Schein J.E."/>
            <person name="Zhong S."/>
            <person name="Hamelin R.C."/>
            <person name="Grigoriev I.V."/>
            <person name="Szabo L.J."/>
            <person name="Martin F."/>
        </authorList>
    </citation>
    <scope>NUCLEOTIDE SEQUENCE [LARGE SCALE GENOMIC DNA]</scope>
    <source>
        <strain evidence="3">98AG31 / pathotype 3-4-7</strain>
    </source>
</reference>
<evidence type="ECO:0008006" key="4">
    <source>
        <dbReference type="Google" id="ProtNLM"/>
    </source>
</evidence>
<dbReference type="KEGG" id="mlr:MELLADRAFT_65026"/>
<feature type="chain" id="PRO_5003321023" description="Secreted protein" evidence="1">
    <location>
        <begin position="17"/>
        <end position="140"/>
    </location>
</feature>
<organism evidence="3">
    <name type="scientific">Melampsora larici-populina (strain 98AG31 / pathotype 3-4-7)</name>
    <name type="common">Poplar leaf rust fungus</name>
    <dbReference type="NCBI Taxonomy" id="747676"/>
    <lineage>
        <taxon>Eukaryota</taxon>
        <taxon>Fungi</taxon>
        <taxon>Dikarya</taxon>
        <taxon>Basidiomycota</taxon>
        <taxon>Pucciniomycotina</taxon>
        <taxon>Pucciniomycetes</taxon>
        <taxon>Pucciniales</taxon>
        <taxon>Melampsoraceae</taxon>
        <taxon>Melampsora</taxon>
    </lineage>
</organism>
<dbReference type="HOGENOM" id="CLU_1835590_0_0_1"/>
<dbReference type="InParanoid" id="F4RTQ4"/>
<evidence type="ECO:0000313" key="2">
    <source>
        <dbReference type="EMBL" id="EGG04299.1"/>
    </source>
</evidence>
<evidence type="ECO:0000313" key="3">
    <source>
        <dbReference type="Proteomes" id="UP000001072"/>
    </source>
</evidence>
<dbReference type="RefSeq" id="XP_007412428.1">
    <property type="nucleotide sequence ID" value="XM_007412366.1"/>
</dbReference>
<dbReference type="VEuPathDB" id="FungiDB:MELLADRAFT_65026"/>
<gene>
    <name evidence="2" type="ORF">MELLADRAFT_65026</name>
</gene>
<keyword evidence="1" id="KW-0732">Signal</keyword>
<accession>F4RTQ4</accession>
<proteinExistence type="predicted"/>
<name>F4RTQ4_MELLP</name>
<dbReference type="EMBL" id="GL883119">
    <property type="protein sequence ID" value="EGG04299.1"/>
    <property type="molecule type" value="Genomic_DNA"/>
</dbReference>
<dbReference type="SUPFAM" id="SSF48452">
    <property type="entry name" value="TPR-like"/>
    <property type="match status" value="1"/>
</dbReference>
<dbReference type="AlphaFoldDB" id="F4RTQ4"/>
<evidence type="ECO:0000256" key="1">
    <source>
        <dbReference type="SAM" id="SignalP"/>
    </source>
</evidence>
<feature type="signal peptide" evidence="1">
    <location>
        <begin position="1"/>
        <end position="16"/>
    </location>
</feature>
<dbReference type="Proteomes" id="UP000001072">
    <property type="component" value="Unassembled WGS sequence"/>
</dbReference>
<sequence length="140" mass="15829">MDLWCSLFVGFAQLLADIDPFPSIPAPMAIATSNQLQYSTPVKKLCRSAQDGECTKCTRNYLPSYAHATYFKKPKDAAVVLPLPHTLIKLHPNHLPSLLLYCACIVQRVEAMSNLGTTQRALGEWAEVEEWWWRAIRLRA</sequence>
<protein>
    <recommendedName>
        <fullName evidence="4">Secreted protein</fullName>
    </recommendedName>
</protein>
<dbReference type="GeneID" id="18930363"/>
<dbReference type="STRING" id="747676.F4RTQ4"/>
<dbReference type="InterPro" id="IPR011990">
    <property type="entry name" value="TPR-like_helical_dom_sf"/>
</dbReference>